<organism evidence="11 12">
    <name type="scientific">Alteribacter keqinensis</name>
    <dbReference type="NCBI Taxonomy" id="2483800"/>
    <lineage>
        <taxon>Bacteria</taxon>
        <taxon>Bacillati</taxon>
        <taxon>Bacillota</taxon>
        <taxon>Bacilli</taxon>
        <taxon>Bacillales</taxon>
        <taxon>Bacillaceae</taxon>
        <taxon>Alteribacter</taxon>
    </lineage>
</organism>
<dbReference type="GO" id="GO:0016740">
    <property type="term" value="F:transferase activity"/>
    <property type="evidence" value="ECO:0007669"/>
    <property type="project" value="UniProtKB-ARBA"/>
</dbReference>
<dbReference type="CDD" id="cd16442">
    <property type="entry name" value="BPL"/>
    <property type="match status" value="1"/>
</dbReference>
<keyword evidence="3 9" id="KW-0547">Nucleotide-binding</keyword>
<dbReference type="InterPro" id="IPR004409">
    <property type="entry name" value="Biotin_operon_repress_HTH"/>
</dbReference>
<dbReference type="NCBIfam" id="TIGR00122">
    <property type="entry name" value="birA_repr_reg"/>
    <property type="match status" value="1"/>
</dbReference>
<dbReference type="PROSITE" id="PS51733">
    <property type="entry name" value="BPL_LPL_CATALYTIC"/>
    <property type="match status" value="1"/>
</dbReference>
<dbReference type="HAMAP" id="MF_00978">
    <property type="entry name" value="Bifunct_BirA"/>
    <property type="match status" value="1"/>
</dbReference>
<dbReference type="GO" id="GO:0006355">
    <property type="term" value="P:regulation of DNA-templated transcription"/>
    <property type="evidence" value="ECO:0007669"/>
    <property type="project" value="UniProtKB-UniRule"/>
</dbReference>
<keyword evidence="1 9" id="KW-0678">Repressor</keyword>
<evidence type="ECO:0000256" key="8">
    <source>
        <dbReference type="ARBA" id="ARBA00023267"/>
    </source>
</evidence>
<dbReference type="SUPFAM" id="SSF55681">
    <property type="entry name" value="Class II aaRS and biotin synthetases"/>
    <property type="match status" value="1"/>
</dbReference>
<dbReference type="EMBL" id="RHIB01000001">
    <property type="protein sequence ID" value="RNA69170.1"/>
    <property type="molecule type" value="Genomic_DNA"/>
</dbReference>
<evidence type="ECO:0000256" key="1">
    <source>
        <dbReference type="ARBA" id="ARBA00022491"/>
    </source>
</evidence>
<dbReference type="GO" id="GO:0003677">
    <property type="term" value="F:DNA binding"/>
    <property type="evidence" value="ECO:0007669"/>
    <property type="project" value="UniProtKB-UniRule"/>
</dbReference>
<keyword evidence="5 9" id="KW-0805">Transcription regulation</keyword>
<reference evidence="11 12" key="1">
    <citation type="submission" date="2018-10" db="EMBL/GenBank/DDBJ databases">
        <title>Bacillus Keqinensis sp. nov., a moderately halophilic bacterium isolated from a saline-alkaline lake.</title>
        <authorList>
            <person name="Wang H."/>
        </authorList>
    </citation>
    <scope>NUCLEOTIDE SEQUENCE [LARGE SCALE GENOMIC DNA]</scope>
    <source>
        <strain evidence="11 12">KQ-3</strain>
    </source>
</reference>
<dbReference type="Gene3D" id="1.10.10.10">
    <property type="entry name" value="Winged helix-like DNA-binding domain superfamily/Winged helix DNA-binding domain"/>
    <property type="match status" value="1"/>
</dbReference>
<dbReference type="GO" id="GO:0009249">
    <property type="term" value="P:protein lipoylation"/>
    <property type="evidence" value="ECO:0007669"/>
    <property type="project" value="UniProtKB-ARBA"/>
</dbReference>
<dbReference type="EC" id="6.3.4.15" evidence="9"/>
<keyword evidence="6 9" id="KW-0238">DNA-binding</keyword>
<feature type="DNA-binding region" description="H-T-H motif" evidence="9">
    <location>
        <begin position="19"/>
        <end position="38"/>
    </location>
</feature>
<dbReference type="Pfam" id="PF02237">
    <property type="entry name" value="BPL_C"/>
    <property type="match status" value="1"/>
</dbReference>
<evidence type="ECO:0000256" key="6">
    <source>
        <dbReference type="ARBA" id="ARBA00023125"/>
    </source>
</evidence>
<dbReference type="NCBIfam" id="TIGR00121">
    <property type="entry name" value="birA_ligase"/>
    <property type="match status" value="1"/>
</dbReference>
<dbReference type="Pfam" id="PF03099">
    <property type="entry name" value="BPL_LplA_LipB"/>
    <property type="match status" value="1"/>
</dbReference>
<dbReference type="GO" id="GO:0005737">
    <property type="term" value="C:cytoplasm"/>
    <property type="evidence" value="ECO:0007669"/>
    <property type="project" value="TreeGrafter"/>
</dbReference>
<comment type="caution">
    <text evidence="9">Lacks conserved residue(s) required for the propagation of feature annotation.</text>
</comment>
<keyword evidence="12" id="KW-1185">Reference proteome</keyword>
<evidence type="ECO:0000256" key="2">
    <source>
        <dbReference type="ARBA" id="ARBA00022598"/>
    </source>
</evidence>
<evidence type="ECO:0000256" key="9">
    <source>
        <dbReference type="HAMAP-Rule" id="MF_00978"/>
    </source>
</evidence>
<evidence type="ECO:0000256" key="5">
    <source>
        <dbReference type="ARBA" id="ARBA00023015"/>
    </source>
</evidence>
<evidence type="ECO:0000256" key="7">
    <source>
        <dbReference type="ARBA" id="ARBA00023163"/>
    </source>
</evidence>
<keyword evidence="2 9" id="KW-0436">Ligase</keyword>
<dbReference type="Gene3D" id="3.30.930.10">
    <property type="entry name" value="Bira Bifunctional Protein, Domain 2"/>
    <property type="match status" value="1"/>
</dbReference>
<evidence type="ECO:0000259" key="10">
    <source>
        <dbReference type="PROSITE" id="PS51733"/>
    </source>
</evidence>
<dbReference type="Gene3D" id="2.30.30.100">
    <property type="match status" value="1"/>
</dbReference>
<gene>
    <name evidence="9" type="primary">birA</name>
    <name evidence="11" type="ORF">EBO34_04255</name>
</gene>
<dbReference type="AlphaFoldDB" id="A0A3M7TU65"/>
<dbReference type="InterPro" id="IPR008988">
    <property type="entry name" value="Transcriptional_repressor_C"/>
</dbReference>
<proteinExistence type="inferred from homology"/>
<dbReference type="Pfam" id="PF08279">
    <property type="entry name" value="HTH_11"/>
    <property type="match status" value="1"/>
</dbReference>
<keyword evidence="4 9" id="KW-0067">ATP-binding</keyword>
<keyword evidence="8 9" id="KW-0092">Biotin</keyword>
<dbReference type="InterPro" id="IPR036388">
    <property type="entry name" value="WH-like_DNA-bd_sf"/>
</dbReference>
<dbReference type="GO" id="GO:0005524">
    <property type="term" value="F:ATP binding"/>
    <property type="evidence" value="ECO:0007669"/>
    <property type="project" value="UniProtKB-UniRule"/>
</dbReference>
<dbReference type="RefSeq" id="WP_122896692.1">
    <property type="nucleotide sequence ID" value="NZ_RHIB01000001.1"/>
</dbReference>
<dbReference type="InterPro" id="IPR004143">
    <property type="entry name" value="BPL_LPL_catalytic"/>
</dbReference>
<dbReference type="PANTHER" id="PTHR12835">
    <property type="entry name" value="BIOTIN PROTEIN LIGASE"/>
    <property type="match status" value="1"/>
</dbReference>
<feature type="domain" description="BPL/LPL catalytic" evidence="10">
    <location>
        <begin position="71"/>
        <end position="256"/>
    </location>
</feature>
<feature type="binding site" evidence="9">
    <location>
        <position position="114"/>
    </location>
    <ligand>
        <name>biotin</name>
        <dbReference type="ChEBI" id="CHEBI:57586"/>
    </ligand>
</feature>
<name>A0A3M7TU65_9BACI</name>
<comment type="catalytic activity">
    <reaction evidence="9">
        <text>biotin + L-lysyl-[protein] + ATP = N(6)-biotinyl-L-lysyl-[protein] + AMP + diphosphate + H(+)</text>
        <dbReference type="Rhea" id="RHEA:11756"/>
        <dbReference type="Rhea" id="RHEA-COMP:9752"/>
        <dbReference type="Rhea" id="RHEA-COMP:10505"/>
        <dbReference type="ChEBI" id="CHEBI:15378"/>
        <dbReference type="ChEBI" id="CHEBI:29969"/>
        <dbReference type="ChEBI" id="CHEBI:30616"/>
        <dbReference type="ChEBI" id="CHEBI:33019"/>
        <dbReference type="ChEBI" id="CHEBI:57586"/>
        <dbReference type="ChEBI" id="CHEBI:83144"/>
        <dbReference type="ChEBI" id="CHEBI:456215"/>
        <dbReference type="EC" id="6.3.4.15"/>
    </reaction>
</comment>
<evidence type="ECO:0000256" key="4">
    <source>
        <dbReference type="ARBA" id="ARBA00022840"/>
    </source>
</evidence>
<accession>A0A3M7TU65</accession>
<dbReference type="PANTHER" id="PTHR12835:SF5">
    <property type="entry name" value="BIOTIN--PROTEIN LIGASE"/>
    <property type="match status" value="1"/>
</dbReference>
<dbReference type="SUPFAM" id="SSF50037">
    <property type="entry name" value="C-terminal domain of transcriptional repressors"/>
    <property type="match status" value="1"/>
</dbReference>
<evidence type="ECO:0000256" key="3">
    <source>
        <dbReference type="ARBA" id="ARBA00022741"/>
    </source>
</evidence>
<protein>
    <recommendedName>
        <fullName evidence="9">Bifunctional ligase/repressor BirA</fullName>
    </recommendedName>
    <alternativeName>
        <fullName evidence="9">Biotin--[acetyl-CoA-carboxylase] ligase</fullName>
        <ecNumber evidence="9">6.3.4.15</ecNumber>
    </alternativeName>
    <alternativeName>
        <fullName evidence="9">Biotin--protein ligase</fullName>
    </alternativeName>
    <alternativeName>
        <fullName evidence="9">Biotin-[acetyl-CoA carboxylase] synthetase</fullName>
    </alternativeName>
</protein>
<dbReference type="InterPro" id="IPR036390">
    <property type="entry name" value="WH_DNA-bd_sf"/>
</dbReference>
<sequence>MKSSLLQMLRTKENEFISGEKLSEKLGCSRTAVWKHIDALRKEGYNVEAAPKKGYRLSDEPDTLSKHQLESRLKDETFITAVHHYPSIHSTQETAHQLASENAPEGTLILADEQTKGKGRLGRQWHSPRETGIWMSLILRPDIEVKRAPQLTLLTAVAVVRGIKNAVGIDPEIKWPNDVLFEGKKVAGILTEMQAEPDKVHAIIVGLGLNVNQSQFPAPLDTIATSLRIESGKSVNRTDVLSSILIEWDWLYRTFLKEGFAAVKPLWEAHALTMGKRITARTPKETLTGIATGIDDSGVLLLRQDDGTLRHIYSADIEC</sequence>
<feature type="binding site" evidence="9">
    <location>
        <position position="185"/>
    </location>
    <ligand>
        <name>biotin</name>
        <dbReference type="ChEBI" id="CHEBI:57586"/>
    </ligand>
</feature>
<comment type="similarity">
    <text evidence="9">Belongs to the biotin--protein ligase family.</text>
</comment>
<evidence type="ECO:0000313" key="12">
    <source>
        <dbReference type="Proteomes" id="UP000278746"/>
    </source>
</evidence>
<dbReference type="InterPro" id="IPR030855">
    <property type="entry name" value="Bifunct_BirA"/>
</dbReference>
<dbReference type="GO" id="GO:0004077">
    <property type="term" value="F:biotin--[biotin carboxyl-carrier protein] ligase activity"/>
    <property type="evidence" value="ECO:0007669"/>
    <property type="project" value="UniProtKB-UniRule"/>
</dbReference>
<dbReference type="OrthoDB" id="9807064at2"/>
<comment type="function">
    <text evidence="9">Acts both as a biotin--[acetyl-CoA-carboxylase] ligase and a repressor.</text>
</comment>
<keyword evidence="7 9" id="KW-0804">Transcription</keyword>
<comment type="caution">
    <text evidence="11">The sequence shown here is derived from an EMBL/GenBank/DDBJ whole genome shotgun (WGS) entry which is preliminary data.</text>
</comment>
<dbReference type="InterPro" id="IPR004408">
    <property type="entry name" value="Biotin_CoA_COase_ligase"/>
</dbReference>
<dbReference type="Proteomes" id="UP000278746">
    <property type="component" value="Unassembled WGS sequence"/>
</dbReference>
<evidence type="ECO:0000313" key="11">
    <source>
        <dbReference type="EMBL" id="RNA69170.1"/>
    </source>
</evidence>
<dbReference type="InterPro" id="IPR003142">
    <property type="entry name" value="BPL_C"/>
</dbReference>
<dbReference type="InterPro" id="IPR013196">
    <property type="entry name" value="HTH_11"/>
</dbReference>
<dbReference type="InterPro" id="IPR045864">
    <property type="entry name" value="aa-tRNA-synth_II/BPL/LPL"/>
</dbReference>
<dbReference type="SUPFAM" id="SSF46785">
    <property type="entry name" value="Winged helix' DNA-binding domain"/>
    <property type="match status" value="1"/>
</dbReference>